<dbReference type="Gene3D" id="2.40.20.10">
    <property type="entry name" value="Plasminogen Kringle 4"/>
    <property type="match status" value="1"/>
</dbReference>
<feature type="chain" id="PRO_5021210307" evidence="5">
    <location>
        <begin position="33"/>
        <end position="1374"/>
    </location>
</feature>
<evidence type="ECO:0000256" key="2">
    <source>
        <dbReference type="ARBA" id="ARBA00023157"/>
    </source>
</evidence>
<accession>A0A504X6J1</accession>
<dbReference type="PROSITE" id="PS50070">
    <property type="entry name" value="KRINGLE_2"/>
    <property type="match status" value="1"/>
</dbReference>
<keyword evidence="4" id="KW-1133">Transmembrane helix</keyword>
<keyword evidence="5" id="KW-0732">Signal</keyword>
<feature type="region of interest" description="Disordered" evidence="3">
    <location>
        <begin position="1260"/>
        <end position="1280"/>
    </location>
</feature>
<evidence type="ECO:0000256" key="1">
    <source>
        <dbReference type="ARBA" id="ARBA00022572"/>
    </source>
</evidence>
<keyword evidence="2" id="KW-1015">Disulfide bond</keyword>
<dbReference type="InterPro" id="IPR038178">
    <property type="entry name" value="Kringle_sf"/>
</dbReference>
<feature type="domain" description="Kringle" evidence="6">
    <location>
        <begin position="50"/>
        <end position="126"/>
    </location>
</feature>
<dbReference type="VEuPathDB" id="TriTrypDB:LdBPK_250480.1"/>
<reference evidence="8" key="1">
    <citation type="submission" date="2019-02" db="EMBL/GenBank/DDBJ databases">
        <title>FDA dAtabase for Regulatory Grade micrObial Sequences (FDA-ARGOS): Supporting development and validation of Infectious Disease Dx tests.</title>
        <authorList>
            <person name="Duncan R."/>
            <person name="Fisher C."/>
            <person name="Tallon L."/>
            <person name="Sadzewicz L."/>
            <person name="Sengamalay N."/>
            <person name="Ott S."/>
            <person name="Godinez A."/>
            <person name="Nagaraj S."/>
            <person name="Vavikolanu K."/>
            <person name="Nadendla S."/>
            <person name="Aluvathingal J."/>
            <person name="Sichtig H."/>
        </authorList>
    </citation>
    <scope>NUCLEOTIDE SEQUENCE [LARGE SCALE GENOMIC DNA]</scope>
    <source>
        <strain evidence="8">FDAARGOS_361</strain>
    </source>
</reference>
<evidence type="ECO:0000256" key="4">
    <source>
        <dbReference type="SAM" id="Phobius"/>
    </source>
</evidence>
<dbReference type="SUPFAM" id="SSF57440">
    <property type="entry name" value="Kringle-like"/>
    <property type="match status" value="1"/>
</dbReference>
<feature type="transmembrane region" description="Helical" evidence="4">
    <location>
        <begin position="1105"/>
        <end position="1124"/>
    </location>
</feature>
<comment type="caution">
    <text evidence="7">The sequence shown here is derived from an EMBL/GenBank/DDBJ whole genome shotgun (WGS) entry which is preliminary data.</text>
</comment>
<dbReference type="SMART" id="SM00130">
    <property type="entry name" value="KR"/>
    <property type="match status" value="1"/>
</dbReference>
<keyword evidence="1" id="KW-0420">Kringle</keyword>
<dbReference type="VEuPathDB" id="TriTrypDB:LDHU3_25.0560"/>
<feature type="compositionally biased region" description="Low complexity" evidence="3">
    <location>
        <begin position="1076"/>
        <end position="1089"/>
    </location>
</feature>
<organism evidence="7 8">
    <name type="scientific">Leishmania donovani</name>
    <dbReference type="NCBI Taxonomy" id="5661"/>
    <lineage>
        <taxon>Eukaryota</taxon>
        <taxon>Discoba</taxon>
        <taxon>Euglenozoa</taxon>
        <taxon>Kinetoplastea</taxon>
        <taxon>Metakinetoplastina</taxon>
        <taxon>Trypanosomatida</taxon>
        <taxon>Trypanosomatidae</taxon>
        <taxon>Leishmaniinae</taxon>
        <taxon>Leishmania</taxon>
    </lineage>
</organism>
<dbReference type="Proteomes" id="UP000318447">
    <property type="component" value="Unassembled WGS sequence"/>
</dbReference>
<keyword evidence="4" id="KW-0472">Membrane</keyword>
<evidence type="ECO:0000256" key="3">
    <source>
        <dbReference type="SAM" id="MobiDB-lite"/>
    </source>
</evidence>
<name>A0A504X6J1_LEIDO</name>
<dbReference type="EMBL" id="RHLC01000018">
    <property type="protein sequence ID" value="TPP40667.1"/>
    <property type="molecule type" value="Genomic_DNA"/>
</dbReference>
<feature type="signal peptide" evidence="5">
    <location>
        <begin position="1"/>
        <end position="32"/>
    </location>
</feature>
<evidence type="ECO:0000256" key="5">
    <source>
        <dbReference type="SAM" id="SignalP"/>
    </source>
</evidence>
<protein>
    <submittedName>
        <fullName evidence="7">Kringle domain family protein</fullName>
    </submittedName>
</protein>
<keyword evidence="4" id="KW-0812">Transmembrane</keyword>
<feature type="region of interest" description="Disordered" evidence="3">
    <location>
        <begin position="1064"/>
        <end position="1096"/>
    </location>
</feature>
<dbReference type="InterPro" id="IPR000001">
    <property type="entry name" value="Kringle"/>
</dbReference>
<dbReference type="InterPro" id="IPR013806">
    <property type="entry name" value="Kringle-like"/>
</dbReference>
<evidence type="ECO:0000313" key="8">
    <source>
        <dbReference type="Proteomes" id="UP000318447"/>
    </source>
</evidence>
<evidence type="ECO:0000259" key="6">
    <source>
        <dbReference type="PROSITE" id="PS50070"/>
    </source>
</evidence>
<dbReference type="Pfam" id="PF00051">
    <property type="entry name" value="Kringle"/>
    <property type="match status" value="1"/>
</dbReference>
<gene>
    <name evidence="7" type="ORF">CGC21_8325</name>
</gene>
<evidence type="ECO:0000313" key="7">
    <source>
        <dbReference type="EMBL" id="TPP40667.1"/>
    </source>
</evidence>
<sequence length="1374" mass="145008">MCTPTSVAGAVITLAAAALLLLGGAAVEPANAARAAAAGSACGSLAHVYYLPDGQDFRGTVHVTEGGIPCQLRSSQTPNSHEVPLDSATGVGNHNYCRDAGGLGRPGCFAATPVGAYQLCAVRAVCTARSLAAPTVQFWPVSGTKRAADGSSSYLAISCHPRPCSIHYVLGAEAIASARSPVYTQPLLLEQSTTVKTYVRYETAEPMRAQARYTVTPAATSTPAASIQFIPSDAVVYSHPIFVELQGITNASEVLLFWADDFMNPTTYTGGAFRVERSTSVVAVVNSTYLVSASYKLDITAPPLNVYPPSGTYVGGVTVLVSDPQPPATYYMYVNQSTDWQSLGTLLFPWTAIGTSELDIRALHVEGIESAEKVVYEVVPATPPTILPDASIAHHRPANVTCTAPLGTPVALSVYRDAVMQDAVAEGVFSAVLSEPGAYTVSCTYADDLHATHTTMAILQLVAVPMQPPTFTPACGTSFPAIALSLQMQLNVSNLLPGDLATSWSISASAGGGARIPMITRCADDDGVFEYDVLQSKSIQEPTTMEVYSTARSLNPLEADSPRTSCTYSLYPLGASATPYFSAIPDCATTSALASPSCIMALKLQLASCLHFYSTELLSIDALGPIVAMRMTGLAAAIQTDMYTRIGECLTGLQHRGVLSDVRNETSGEIMLATSWHVATPTRMAAQVYTGLPITVQVSGFHTDAGAYHLVRSDYSCEDIGVLPEAVLETPPYHPTAAGSSRVSPSTDGSTYLTFRVPIAGQYKLCSYISNALYEVPFSFSTGGAAAPAVNQYLDVVVQPWPTVDAVPAEECGGLVPPDKEDVAFSLSMAAVPAGAYASLAYSFNSAGWGSVPFAIDAATQLGGAASLSIGPLNRYTRPLEVLDASLGPTTGAAQTCIFFVSAANSSVQRDEITYLFYKMNSSEVPADLTGVMLLLQGQFQPAEMIVIDVYENVTLNPTTAKKSSSLQLLRRVTARPSAATAFAAALPDAILGLPAGAQHIPYVIHVTLDGVHLTAAPSTVALSPLALAMEASTACPSGLALKGQCLCRNKRTKVISACGTAIEDSGSSDAGEPQSRSSADSSSCSTTDSSDDTDTKTVSLGQRLAFLFAYLGLLAAIAGYILISIKRGGERRRQTQCAEDVAVENSRYPRMGVDSPQGTAAYFWLRLRPSSWGPDVRKTFSRIAAQRPLTFTAPMPLAPRSSTGTQRKAAWGGEASVHGYVDSSVTAKPNRRLHKGPGAVSSPFLIMCDRFDTEENRADTPVPLCADRGQPMNTEESPECRQDGLTLAAPTEPADEQADLDVDPDLKLAPVRKAVAHHLAQIGKGVLKEDMMQPARHATIETVRRHLGYSQQPTLEAVRARDGTLAFLHGLTG</sequence>
<dbReference type="VEuPathDB" id="TriTrypDB:LdCL_250009900"/>
<proteinExistence type="predicted"/>